<dbReference type="Gene3D" id="1.10.260.40">
    <property type="entry name" value="lambda repressor-like DNA-binding domains"/>
    <property type="match status" value="1"/>
</dbReference>
<dbReference type="Gene3D" id="1.25.40.10">
    <property type="entry name" value="Tetratricopeptide repeat domain"/>
    <property type="match status" value="1"/>
</dbReference>
<reference evidence="3 4" key="1">
    <citation type="submission" date="2019-12" db="EMBL/GenBank/DDBJ databases">
        <title>The whole genome sequencing of a strain isolated from a Mars analog, Dalangtan Playa.</title>
        <authorList>
            <person name="Huang T."/>
        </authorList>
    </citation>
    <scope>NUCLEOTIDE SEQUENCE [LARGE SCALE GENOMIC DNA]</scope>
    <source>
        <strain evidence="3 4">DP4-553-S</strain>
    </source>
</reference>
<name>A0ABX7VSM9_9BACI</name>
<organism evidence="3 4">
    <name type="scientific">Sediminibacillus dalangtanensis</name>
    <dbReference type="NCBI Taxonomy" id="2729421"/>
    <lineage>
        <taxon>Bacteria</taxon>
        <taxon>Bacillati</taxon>
        <taxon>Bacillota</taxon>
        <taxon>Bacilli</taxon>
        <taxon>Bacillales</taxon>
        <taxon>Bacillaceae</taxon>
        <taxon>Sediminibacillus</taxon>
    </lineage>
</organism>
<keyword evidence="4" id="KW-1185">Reference proteome</keyword>
<evidence type="ECO:0000259" key="2">
    <source>
        <dbReference type="PROSITE" id="PS50943"/>
    </source>
</evidence>
<proteinExistence type="predicted"/>
<dbReference type="SMART" id="SM00530">
    <property type="entry name" value="HTH_XRE"/>
    <property type="match status" value="1"/>
</dbReference>
<protein>
    <submittedName>
        <fullName evidence="3">Tetratricopeptide repeat protein</fullName>
    </submittedName>
</protein>
<dbReference type="Proteomes" id="UP000665043">
    <property type="component" value="Chromosome"/>
</dbReference>
<evidence type="ECO:0000313" key="4">
    <source>
        <dbReference type="Proteomes" id="UP000665043"/>
    </source>
</evidence>
<dbReference type="InterPro" id="IPR011990">
    <property type="entry name" value="TPR-like_helical_dom_sf"/>
</dbReference>
<dbReference type="CDD" id="cd00093">
    <property type="entry name" value="HTH_XRE"/>
    <property type="match status" value="1"/>
</dbReference>
<evidence type="ECO:0000313" key="3">
    <source>
        <dbReference type="EMBL" id="QTM98473.1"/>
    </source>
</evidence>
<dbReference type="InterPro" id="IPR001387">
    <property type="entry name" value="Cro/C1-type_HTH"/>
</dbReference>
<dbReference type="Pfam" id="PF01381">
    <property type="entry name" value="HTH_3"/>
    <property type="match status" value="1"/>
</dbReference>
<keyword evidence="1" id="KW-0802">TPR repeat</keyword>
<feature type="repeat" description="TPR" evidence="1">
    <location>
        <begin position="271"/>
        <end position="304"/>
    </location>
</feature>
<dbReference type="EMBL" id="CP046956">
    <property type="protein sequence ID" value="QTM98473.1"/>
    <property type="molecule type" value="Genomic_DNA"/>
</dbReference>
<dbReference type="SUPFAM" id="SSF47413">
    <property type="entry name" value="lambda repressor-like DNA-binding domains"/>
    <property type="match status" value="1"/>
</dbReference>
<sequence>MTKITKEIGNRIKYYRKKMCLTQSELSEGIISNSYLSKIENGFVKPPDEIINLLCKKLKIDPVSEKSERMNKICNIWFQNLFEQNLEEMKKNFHQINSHHDLITDNNVLLLIDIHKLRYYILLKDKKKAHEQYQYLKSHSKNLSGNQKYYWLKFRGYYFFYNLAYQKALESFQEAKDYINDVCHSQLKEKGSLYYMIALSASHTNQSFFTFKYANKALKYYQKYYNLKKCAQCHILLGITYLRINDIKNSLESYQSAQYIAEKTDDEELLSISVQNIGNLYSKINHSPKALEYFLKSYELRANKPKPHHITPIASLMKEYYQIGDLRNAEKWMKTGLSLLSHIKTSHIYQHEFDVYKHLIKGDNDALEELILNKIIPFLESKGLHHQKFSYYKLLGEHYFSKRKYKLSAMYFNFAMEVNI</sequence>
<dbReference type="PROSITE" id="PS50005">
    <property type="entry name" value="TPR"/>
    <property type="match status" value="1"/>
</dbReference>
<accession>A0ABX7VSM9</accession>
<dbReference type="SMART" id="SM00028">
    <property type="entry name" value="TPR"/>
    <property type="match status" value="3"/>
</dbReference>
<gene>
    <name evidence="3" type="ORF">ERJ70_03685</name>
</gene>
<dbReference type="SUPFAM" id="SSF48452">
    <property type="entry name" value="TPR-like"/>
    <property type="match status" value="1"/>
</dbReference>
<evidence type="ECO:0000256" key="1">
    <source>
        <dbReference type="PROSITE-ProRule" id="PRU00339"/>
    </source>
</evidence>
<dbReference type="InterPro" id="IPR010982">
    <property type="entry name" value="Lambda_DNA-bd_dom_sf"/>
</dbReference>
<dbReference type="PROSITE" id="PS50943">
    <property type="entry name" value="HTH_CROC1"/>
    <property type="match status" value="1"/>
</dbReference>
<feature type="domain" description="HTH cro/C1-type" evidence="2">
    <location>
        <begin position="12"/>
        <end position="66"/>
    </location>
</feature>
<dbReference type="InterPro" id="IPR019734">
    <property type="entry name" value="TPR_rpt"/>
</dbReference>
<dbReference type="RefSeq" id="WP_209367240.1">
    <property type="nucleotide sequence ID" value="NZ_CP046956.1"/>
</dbReference>